<dbReference type="EMBL" id="JAAOIV010000007">
    <property type="protein sequence ID" value="NHN56278.1"/>
    <property type="molecule type" value="Genomic_DNA"/>
</dbReference>
<dbReference type="RefSeq" id="WP_166196877.1">
    <property type="nucleotide sequence ID" value="NZ_JAAOIV010000007.1"/>
</dbReference>
<feature type="compositionally biased region" description="Low complexity" evidence="1">
    <location>
        <begin position="28"/>
        <end position="64"/>
    </location>
</feature>
<dbReference type="Proteomes" id="UP000744769">
    <property type="component" value="Unassembled WGS sequence"/>
</dbReference>
<gene>
    <name evidence="3" type="ORF">G9U51_10875</name>
</gene>
<dbReference type="PROSITE" id="PS51257">
    <property type="entry name" value="PROKAR_LIPOPROTEIN"/>
    <property type="match status" value="1"/>
</dbReference>
<dbReference type="AlphaFoldDB" id="A0A967B2E1"/>
<accession>A0A967B2E1</accession>
<protein>
    <recommendedName>
        <fullName evidence="5">Alpha/beta hydrolase</fullName>
    </recommendedName>
</protein>
<feature type="chain" id="PRO_5039116121" description="Alpha/beta hydrolase" evidence="2">
    <location>
        <begin position="21"/>
        <end position="269"/>
    </location>
</feature>
<comment type="caution">
    <text evidence="3">The sequence shown here is derived from an EMBL/GenBank/DDBJ whole genome shotgun (WGS) entry which is preliminary data.</text>
</comment>
<evidence type="ECO:0000313" key="3">
    <source>
        <dbReference type="EMBL" id="NHN56278.1"/>
    </source>
</evidence>
<feature type="signal peptide" evidence="2">
    <location>
        <begin position="1"/>
        <end position="20"/>
    </location>
</feature>
<keyword evidence="4" id="KW-1185">Reference proteome</keyword>
<dbReference type="InterPro" id="IPR029058">
    <property type="entry name" value="AB_hydrolase_fold"/>
</dbReference>
<reference evidence="3" key="1">
    <citation type="submission" date="2020-03" db="EMBL/GenBank/DDBJ databases">
        <title>Draft sequencing of Calidifontibacter sp. DB0510.</title>
        <authorList>
            <person name="Kim D.-U."/>
        </authorList>
    </citation>
    <scope>NUCLEOTIDE SEQUENCE</scope>
    <source>
        <strain evidence="3">DB0510</strain>
    </source>
</reference>
<evidence type="ECO:0008006" key="5">
    <source>
        <dbReference type="Google" id="ProtNLM"/>
    </source>
</evidence>
<sequence>MRRWVLALVVLTLTACGGSATQGGSGASTGPPASSASSTTSDPPPTAESSVTSPTSTAATPDPSRYSCVTRAERSRLISVPAKSGAFDAYVAGAGSVGVVLSHQSDGDLCQFHDYANTLAARGYRVIAVTNEDFSTEVVTVAAAYLRRKGTNSTVLIGASRGGTISIAAAPSVPDVKAVVALSAPATYFDLDARTTIARLTCPIFIAVGGGDTQFVSSARELRSAAKKSKRVEYVEVPGDDRHGVGFITGTPTVGGPLTVFLLTYAPAG</sequence>
<feature type="region of interest" description="Disordered" evidence="1">
    <location>
        <begin position="19"/>
        <end position="66"/>
    </location>
</feature>
<proteinExistence type="predicted"/>
<evidence type="ECO:0000256" key="2">
    <source>
        <dbReference type="SAM" id="SignalP"/>
    </source>
</evidence>
<evidence type="ECO:0000256" key="1">
    <source>
        <dbReference type="SAM" id="MobiDB-lite"/>
    </source>
</evidence>
<dbReference type="Gene3D" id="3.40.50.1820">
    <property type="entry name" value="alpha/beta hydrolase"/>
    <property type="match status" value="1"/>
</dbReference>
<keyword evidence="2" id="KW-0732">Signal</keyword>
<dbReference type="SUPFAM" id="SSF53474">
    <property type="entry name" value="alpha/beta-Hydrolases"/>
    <property type="match status" value="1"/>
</dbReference>
<organism evidence="3 4">
    <name type="scientific">Metallococcus carri</name>
    <dbReference type="NCBI Taxonomy" id="1656884"/>
    <lineage>
        <taxon>Bacteria</taxon>
        <taxon>Bacillati</taxon>
        <taxon>Actinomycetota</taxon>
        <taxon>Actinomycetes</taxon>
        <taxon>Micrococcales</taxon>
        <taxon>Dermacoccaceae</taxon>
        <taxon>Metallococcus</taxon>
    </lineage>
</organism>
<evidence type="ECO:0000313" key="4">
    <source>
        <dbReference type="Proteomes" id="UP000744769"/>
    </source>
</evidence>
<name>A0A967B2E1_9MICO</name>